<sequence length="156" mass="17109">MKGGEALLAVHDKSNATRLLDVNERAEKELLRFRPLPARSAVLPVVVEGAQEVRDQRPNSTGFGSLISARAMVRQRCMPPERSCTRAVRLSVIRATSRRRSVRSWMTARFSPNAPDPLVAALYAESLGGDYDGVRAGAATDLGHRHFGVVMEPSTR</sequence>
<gene>
    <name evidence="1" type="ORF">Aiant_91800</name>
</gene>
<evidence type="ECO:0000313" key="1">
    <source>
        <dbReference type="EMBL" id="BCJ48523.1"/>
    </source>
</evidence>
<accession>A0ABM7MA63</accession>
<organism evidence="1 2">
    <name type="scientific">Actinoplanes ianthinogenes</name>
    <dbReference type="NCBI Taxonomy" id="122358"/>
    <lineage>
        <taxon>Bacteria</taxon>
        <taxon>Bacillati</taxon>
        <taxon>Actinomycetota</taxon>
        <taxon>Actinomycetes</taxon>
        <taxon>Micromonosporales</taxon>
        <taxon>Micromonosporaceae</taxon>
        <taxon>Actinoplanes</taxon>
    </lineage>
</organism>
<dbReference type="Proteomes" id="UP000676967">
    <property type="component" value="Chromosome"/>
</dbReference>
<name>A0ABM7MA63_9ACTN</name>
<dbReference type="EMBL" id="AP023356">
    <property type="protein sequence ID" value="BCJ48523.1"/>
    <property type="molecule type" value="Genomic_DNA"/>
</dbReference>
<proteinExistence type="predicted"/>
<protein>
    <submittedName>
        <fullName evidence="1">Uncharacterized protein</fullName>
    </submittedName>
</protein>
<keyword evidence="2" id="KW-1185">Reference proteome</keyword>
<evidence type="ECO:0000313" key="2">
    <source>
        <dbReference type="Proteomes" id="UP000676967"/>
    </source>
</evidence>
<reference evidence="1 2" key="1">
    <citation type="submission" date="2020-08" db="EMBL/GenBank/DDBJ databases">
        <title>Whole genome shotgun sequence of Actinoplanes ianthinogenes NBRC 13996.</title>
        <authorList>
            <person name="Komaki H."/>
            <person name="Tamura T."/>
        </authorList>
    </citation>
    <scope>NUCLEOTIDE SEQUENCE [LARGE SCALE GENOMIC DNA]</scope>
    <source>
        <strain evidence="1 2">NBRC 13996</strain>
    </source>
</reference>